<gene>
    <name evidence="1" type="ORF">AQJ91_45265</name>
</gene>
<dbReference type="OrthoDB" id="4512558at2"/>
<dbReference type="AlphaFoldDB" id="A0A101UPZ3"/>
<accession>A0A101UPZ3</accession>
<evidence type="ECO:0000313" key="1">
    <source>
        <dbReference type="EMBL" id="KUO14714.1"/>
    </source>
</evidence>
<protein>
    <submittedName>
        <fullName evidence="1">Uncharacterized protein</fullName>
    </submittedName>
</protein>
<evidence type="ECO:0000313" key="2">
    <source>
        <dbReference type="Proteomes" id="UP000053260"/>
    </source>
</evidence>
<sequence>MPDSFNALVRDLCDDDRSVWEAAEDRLVALGVQVVDTLLPYAGEAGPSRLKWGAESVLRKLGDQAVPRLREIRRQGPGRLRGNALKVLVDLGGAECLDEGDLGAVERLVRIKLLDERPVRVPSEAGRWLAFPADRLDDAVAALGLHDVRAATTVMGVAAATQATDSLEFQDAQGTTRTAYRVFITPAFETWLSEVPIQNWCMLWGNSFIDQLDGFALADKLSERCGEAHLYILDPYNRAENWYVSRDGHGVRSFGSYDEPQFQGEPLPFEVEYREDADEDEAEEYAEGVPYAVTAADYLSVEPGRMPASGTHGHGWLATTHPDVPNSRFKGALPI</sequence>
<name>A0A101UPZ3_9ACTN</name>
<proteinExistence type="predicted"/>
<dbReference type="Proteomes" id="UP000053260">
    <property type="component" value="Unassembled WGS sequence"/>
</dbReference>
<dbReference type="RefSeq" id="WP_067035198.1">
    <property type="nucleotide sequence ID" value="NZ_KQ949130.1"/>
</dbReference>
<keyword evidence="2" id="KW-1185">Reference proteome</keyword>
<dbReference type="EMBL" id="LMXB01000134">
    <property type="protein sequence ID" value="KUO14714.1"/>
    <property type="molecule type" value="Genomic_DNA"/>
</dbReference>
<reference evidence="1 2" key="1">
    <citation type="submission" date="2015-10" db="EMBL/GenBank/DDBJ databases">
        <title>Draft genome sequence of Streptomyces sp. RV15, isolated from a marine sponge.</title>
        <authorList>
            <person name="Ruckert C."/>
            <person name="Abdelmohsen U.R."/>
            <person name="Winkler A."/>
            <person name="Hentschel U."/>
            <person name="Kalinowski J."/>
            <person name="Kampfer P."/>
            <person name="Glaeser S."/>
        </authorList>
    </citation>
    <scope>NUCLEOTIDE SEQUENCE [LARGE SCALE GENOMIC DNA]</scope>
    <source>
        <strain evidence="1 2">RV15</strain>
    </source>
</reference>
<dbReference type="STRING" id="909626.AQJ91_45265"/>
<comment type="caution">
    <text evidence="1">The sequence shown here is derived from an EMBL/GenBank/DDBJ whole genome shotgun (WGS) entry which is preliminary data.</text>
</comment>
<organism evidence="1 2">
    <name type="scientific">Streptomyces dysideae</name>
    <dbReference type="NCBI Taxonomy" id="909626"/>
    <lineage>
        <taxon>Bacteria</taxon>
        <taxon>Bacillati</taxon>
        <taxon>Actinomycetota</taxon>
        <taxon>Actinomycetes</taxon>
        <taxon>Kitasatosporales</taxon>
        <taxon>Streptomycetaceae</taxon>
        <taxon>Streptomyces</taxon>
    </lineage>
</organism>